<dbReference type="OrthoDB" id="540955at2759"/>
<feature type="compositionally biased region" description="Low complexity" evidence="1">
    <location>
        <begin position="578"/>
        <end position="596"/>
    </location>
</feature>
<name>A0A150FVS4_GONPE</name>
<evidence type="ECO:0000256" key="1">
    <source>
        <dbReference type="SAM" id="MobiDB-lite"/>
    </source>
</evidence>
<comment type="caution">
    <text evidence="2">The sequence shown here is derived from an EMBL/GenBank/DDBJ whole genome shotgun (WGS) entry which is preliminary data.</text>
</comment>
<dbReference type="Proteomes" id="UP000075714">
    <property type="component" value="Unassembled WGS sequence"/>
</dbReference>
<dbReference type="PANTHER" id="PTHR46586:SF3">
    <property type="entry name" value="ANKYRIN REPEAT-CONTAINING PROTEIN"/>
    <property type="match status" value="1"/>
</dbReference>
<feature type="compositionally biased region" description="Basic and acidic residues" evidence="1">
    <location>
        <begin position="505"/>
        <end position="517"/>
    </location>
</feature>
<dbReference type="InterPro" id="IPR052050">
    <property type="entry name" value="SecEffector_AnkRepeat"/>
</dbReference>
<dbReference type="Gene3D" id="1.25.40.20">
    <property type="entry name" value="Ankyrin repeat-containing domain"/>
    <property type="match status" value="1"/>
</dbReference>
<feature type="compositionally biased region" description="Acidic residues" evidence="1">
    <location>
        <begin position="560"/>
        <end position="570"/>
    </location>
</feature>
<dbReference type="EMBL" id="LSYV01000308">
    <property type="protein sequence ID" value="KXZ41711.1"/>
    <property type="molecule type" value="Genomic_DNA"/>
</dbReference>
<organism evidence="2 3">
    <name type="scientific">Gonium pectorale</name>
    <name type="common">Green alga</name>
    <dbReference type="NCBI Taxonomy" id="33097"/>
    <lineage>
        <taxon>Eukaryota</taxon>
        <taxon>Viridiplantae</taxon>
        <taxon>Chlorophyta</taxon>
        <taxon>core chlorophytes</taxon>
        <taxon>Chlorophyceae</taxon>
        <taxon>CS clade</taxon>
        <taxon>Chlamydomonadales</taxon>
        <taxon>Volvocaceae</taxon>
        <taxon>Gonium</taxon>
    </lineage>
</organism>
<feature type="region of interest" description="Disordered" evidence="1">
    <location>
        <begin position="501"/>
        <end position="613"/>
    </location>
</feature>
<sequence>MQGLNLSRRVQLLRLTAQSGVVANLRLALRLTGIAPVREELEPLLAAAASKGTVAAVRGILALAHESGQRLDCNMAMVAAVAAGHREAYEVLSVQEGSSWSLLLVEHALHAGHSDLASWLLERRPATGCSLPVLQSLLQRCEGVRLLPEIYPSICVAAASSRTVDWAGKVAQYQAQLPHSEDSGFDIADRCCAAAVAAAIDATDAEARLRLMQELHMPAGPGTVQDLARRGYLEPLQMLRSRGVVMDALTVARQAASNGRLSVLSWAAEALSEAVVAVIKISEVAVHPGCGLDVLQWLCEHGCPFNRDADPLPIMRRAAQHGDLPMLQWAAATVPPRDLRWYLGQTLCVALQEGQLEVAQWLAGQEGASDKLMPADAWTMAARGGLGEALEWLAGLGCPMPASQRPLWEAANNYDLETLRCLSRLGCPGSGVKRACGRFLGHKMEGSRKLRRHLRFRPLLVIRCLVEEGRCRVNWRRCMEMANILPLDVRTWVQARAAEQGYSGREAKGRDAGHTDAENEEAEHERRRARAAGHGDAGQDDADDVEDAAAEHKWWLHGDEGEEEMEEEEYLPYTITPSNSSRSSPSLSYQSSYSGSTEDTTEPPPRLKRRRRV</sequence>
<reference evidence="3" key="1">
    <citation type="journal article" date="2016" name="Nat. Commun.">
        <title>The Gonium pectorale genome demonstrates co-option of cell cycle regulation during the evolution of multicellularity.</title>
        <authorList>
            <person name="Hanschen E.R."/>
            <person name="Marriage T.N."/>
            <person name="Ferris P.J."/>
            <person name="Hamaji T."/>
            <person name="Toyoda A."/>
            <person name="Fujiyama A."/>
            <person name="Neme R."/>
            <person name="Noguchi H."/>
            <person name="Minakuchi Y."/>
            <person name="Suzuki M."/>
            <person name="Kawai-Toyooka H."/>
            <person name="Smith D.R."/>
            <person name="Sparks H."/>
            <person name="Anderson J."/>
            <person name="Bakaric R."/>
            <person name="Luria V."/>
            <person name="Karger A."/>
            <person name="Kirschner M.W."/>
            <person name="Durand P.M."/>
            <person name="Michod R.E."/>
            <person name="Nozaki H."/>
            <person name="Olson B.J."/>
        </authorList>
    </citation>
    <scope>NUCLEOTIDE SEQUENCE [LARGE SCALE GENOMIC DNA]</scope>
    <source>
        <strain evidence="3">NIES-2863</strain>
    </source>
</reference>
<dbReference type="PANTHER" id="PTHR46586">
    <property type="entry name" value="ANKYRIN REPEAT-CONTAINING PROTEIN"/>
    <property type="match status" value="1"/>
</dbReference>
<feature type="compositionally biased region" description="Basic and acidic residues" evidence="1">
    <location>
        <begin position="549"/>
        <end position="559"/>
    </location>
</feature>
<accession>A0A150FVS4</accession>
<dbReference type="SUPFAM" id="SSF48403">
    <property type="entry name" value="Ankyrin repeat"/>
    <property type="match status" value="1"/>
</dbReference>
<dbReference type="AlphaFoldDB" id="A0A150FVS4"/>
<keyword evidence="3" id="KW-1185">Reference proteome</keyword>
<protein>
    <submittedName>
        <fullName evidence="2">Uncharacterized protein</fullName>
    </submittedName>
</protein>
<proteinExistence type="predicted"/>
<evidence type="ECO:0000313" key="3">
    <source>
        <dbReference type="Proteomes" id="UP000075714"/>
    </source>
</evidence>
<evidence type="ECO:0000313" key="2">
    <source>
        <dbReference type="EMBL" id="KXZ41711.1"/>
    </source>
</evidence>
<gene>
    <name evidence="2" type="ORF">GPECTOR_310g847</name>
</gene>
<dbReference type="InterPro" id="IPR036770">
    <property type="entry name" value="Ankyrin_rpt-contain_sf"/>
</dbReference>
<feature type="compositionally biased region" description="Acidic residues" evidence="1">
    <location>
        <begin position="538"/>
        <end position="548"/>
    </location>
</feature>